<organism evidence="2 3">
    <name type="scientific">Candidatus Sulfuritelmatomonas gaucii</name>
    <dbReference type="NCBI Taxonomy" id="2043161"/>
    <lineage>
        <taxon>Bacteria</taxon>
        <taxon>Pseudomonadati</taxon>
        <taxon>Acidobacteriota</taxon>
        <taxon>Terriglobia</taxon>
        <taxon>Terriglobales</taxon>
        <taxon>Acidobacteriaceae</taxon>
        <taxon>Candidatus Sulfuritelmatomonas</taxon>
    </lineage>
</organism>
<evidence type="ECO:0000313" key="3">
    <source>
        <dbReference type="Proteomes" id="UP000239735"/>
    </source>
</evidence>
<evidence type="ECO:0000256" key="1">
    <source>
        <dbReference type="SAM" id="Phobius"/>
    </source>
</evidence>
<keyword evidence="1" id="KW-1133">Transmembrane helix</keyword>
<protein>
    <submittedName>
        <fullName evidence="2">Uncharacterized protein</fullName>
    </submittedName>
</protein>
<sequence length="83" mass="8915">MRQLGIGVGPGWSEENHRLTLICHGCTVLLCRCGVDRLAAYLPAFLVAFFAGLLPALPDFEDEIQQLVPLGDIYDSGGRALSG</sequence>
<dbReference type="EMBL" id="OKRB01000095">
    <property type="protein sequence ID" value="SPE23233.1"/>
    <property type="molecule type" value="Genomic_DNA"/>
</dbReference>
<evidence type="ECO:0000313" key="2">
    <source>
        <dbReference type="EMBL" id="SPE23233.1"/>
    </source>
</evidence>
<keyword evidence="1" id="KW-0472">Membrane</keyword>
<keyword evidence="1" id="KW-0812">Transmembrane</keyword>
<dbReference type="Proteomes" id="UP000239735">
    <property type="component" value="Unassembled WGS sequence"/>
</dbReference>
<accession>A0A2N9LJC0</accession>
<dbReference type="AlphaFoldDB" id="A0A2N9LJC0"/>
<proteinExistence type="predicted"/>
<gene>
    <name evidence="2" type="ORF">SBA5_380004</name>
</gene>
<feature type="transmembrane region" description="Helical" evidence="1">
    <location>
        <begin position="38"/>
        <end position="57"/>
    </location>
</feature>
<reference evidence="3" key="1">
    <citation type="submission" date="2018-02" db="EMBL/GenBank/DDBJ databases">
        <authorList>
            <person name="Hausmann B."/>
        </authorList>
    </citation>
    <scope>NUCLEOTIDE SEQUENCE [LARGE SCALE GENOMIC DNA]</scope>
    <source>
        <strain evidence="3">Peat soil MAG SbA5</strain>
    </source>
</reference>
<name>A0A2N9LJC0_9BACT</name>